<name>A0A5C6BVB3_9BACT</name>
<keyword evidence="2" id="KW-1185">Reference proteome</keyword>
<reference evidence="1 2" key="1">
    <citation type="journal article" date="2020" name="Antonie Van Leeuwenhoek">
        <title>Rhodopirellula heiligendammensis sp. nov., Rhodopirellula pilleata sp. nov., and Rhodopirellula solitaria sp. nov. isolated from natural or artificial marine surfaces in Northern Germany and California, USA, and emended description of the genus Rhodopirellula.</title>
        <authorList>
            <person name="Kallscheuer N."/>
            <person name="Wiegand S."/>
            <person name="Jogler M."/>
            <person name="Boedeker C."/>
            <person name="Peeters S.H."/>
            <person name="Rast P."/>
            <person name="Heuer A."/>
            <person name="Jetten M.S.M."/>
            <person name="Rohde M."/>
            <person name="Jogler C."/>
        </authorList>
    </citation>
    <scope>NUCLEOTIDE SEQUENCE [LARGE SCALE GENOMIC DNA]</scope>
    <source>
        <strain evidence="1 2">Poly21</strain>
    </source>
</reference>
<sequence>MSFPILQPQPQLSASGRVRVLWVTRRYWPQSAGQHPQAATAVALTQALAAMGMHVEVVTPRYGAHWSHEFRLGHIRVHRILAAPKGDWSTQRYVRFLGNWLAEQTSRFDWIVCDGIDDDVRSVATAIEHSRNDPTRGPRSATRGIVLCDGWGSDGDDMTCRQSRGGKRCLQAIADLDQVITRHSALDRFLVASGVAPDRIRRLTPGFARPTRITLQDRLAARRALAGINRDLKTSQDDHVLLWCGSMTGRSNYDGGAGIVVGNARLMCARYPHLKIWMLGDGPLHDWVHRELKAEGVRAEVAIPGTFADMTDVWNAVQSVVVTDVDQLRYTLPRAIAHALPTVVADHAPIRAWMTDKFSPEIVDSTTWYDPQKPSSLRKSFRNLWDRLPAANDLAWEVALDAARRFSASEELNQWASILSSTAANKPT</sequence>
<dbReference type="EMBL" id="SJPU01000002">
    <property type="protein sequence ID" value="TWU16220.1"/>
    <property type="molecule type" value="Genomic_DNA"/>
</dbReference>
<dbReference type="Proteomes" id="UP000319908">
    <property type="component" value="Unassembled WGS sequence"/>
</dbReference>
<proteinExistence type="predicted"/>
<organism evidence="1 2">
    <name type="scientific">Allorhodopirellula heiligendammensis</name>
    <dbReference type="NCBI Taxonomy" id="2714739"/>
    <lineage>
        <taxon>Bacteria</taxon>
        <taxon>Pseudomonadati</taxon>
        <taxon>Planctomycetota</taxon>
        <taxon>Planctomycetia</taxon>
        <taxon>Pirellulales</taxon>
        <taxon>Pirellulaceae</taxon>
        <taxon>Allorhodopirellula</taxon>
    </lineage>
</organism>
<dbReference type="AlphaFoldDB" id="A0A5C6BVB3"/>
<evidence type="ECO:0000313" key="2">
    <source>
        <dbReference type="Proteomes" id="UP000319908"/>
    </source>
</evidence>
<dbReference type="SUPFAM" id="SSF53756">
    <property type="entry name" value="UDP-Glycosyltransferase/glycogen phosphorylase"/>
    <property type="match status" value="1"/>
</dbReference>
<comment type="caution">
    <text evidence="1">The sequence shown here is derived from an EMBL/GenBank/DDBJ whole genome shotgun (WGS) entry which is preliminary data.</text>
</comment>
<protein>
    <recommendedName>
        <fullName evidence="3">Glycosyl transferases group 1</fullName>
    </recommendedName>
</protein>
<evidence type="ECO:0008006" key="3">
    <source>
        <dbReference type="Google" id="ProtNLM"/>
    </source>
</evidence>
<dbReference type="RefSeq" id="WP_302119159.1">
    <property type="nucleotide sequence ID" value="NZ_SJPU01000002.1"/>
</dbReference>
<evidence type="ECO:0000313" key="1">
    <source>
        <dbReference type="EMBL" id="TWU16220.1"/>
    </source>
</evidence>
<dbReference type="Gene3D" id="3.40.50.2000">
    <property type="entry name" value="Glycogen Phosphorylase B"/>
    <property type="match status" value="2"/>
</dbReference>
<gene>
    <name evidence="1" type="ORF">Poly21_34250</name>
</gene>
<accession>A0A5C6BVB3</accession>